<comment type="caution">
    <text evidence="2">The sequence shown here is derived from an EMBL/GenBank/DDBJ whole genome shotgun (WGS) entry which is preliminary data.</text>
</comment>
<dbReference type="EMBL" id="VFPO01000001">
    <property type="protein sequence ID" value="TQM67209.1"/>
    <property type="molecule type" value="Genomic_DNA"/>
</dbReference>
<name>A0A543I9F6_9ACTN</name>
<dbReference type="AlphaFoldDB" id="A0A543I9F6"/>
<evidence type="ECO:0000256" key="1">
    <source>
        <dbReference type="SAM" id="MobiDB-lite"/>
    </source>
</evidence>
<dbReference type="Proteomes" id="UP000316706">
    <property type="component" value="Unassembled WGS sequence"/>
</dbReference>
<sequence length="274" mass="28774">MSNGFPDLPQPPPIDGGLRPPKASYERFTRQAVLYLPVVRGGELIGHLWAAESNPKAAGFVRRLAARAAGAEAADVWGRRLDDAYDRGVPALDAIRRWVGAPEDPVGGAVPAGAREYRAANLDALHELTNPGAPVSRGPLVQDGLYPDGTPADRSQGWGPLVSVRPPSYAARTAAPVLFYPVTRGGTVLGYVWASLSEQAAAYLRRAAAGRDGEVAGGLWEARLAHAFGEGVPAADAVRRLRGTPEDPLAGGVAADAQEGRAANLDELDRLARA</sequence>
<accession>A0A543I9F6</accession>
<proteinExistence type="predicted"/>
<dbReference type="RefSeq" id="WP_141966251.1">
    <property type="nucleotide sequence ID" value="NZ_VFPO01000001.1"/>
</dbReference>
<organism evidence="2 3">
    <name type="scientific">Actinomadura hallensis</name>
    <dbReference type="NCBI Taxonomy" id="337895"/>
    <lineage>
        <taxon>Bacteria</taxon>
        <taxon>Bacillati</taxon>
        <taxon>Actinomycetota</taxon>
        <taxon>Actinomycetes</taxon>
        <taxon>Streptosporangiales</taxon>
        <taxon>Thermomonosporaceae</taxon>
        <taxon>Actinomadura</taxon>
    </lineage>
</organism>
<gene>
    <name evidence="2" type="ORF">FHX41_0814</name>
</gene>
<evidence type="ECO:0000313" key="3">
    <source>
        <dbReference type="Proteomes" id="UP000316706"/>
    </source>
</evidence>
<feature type="region of interest" description="Disordered" evidence="1">
    <location>
        <begin position="1"/>
        <end position="22"/>
    </location>
</feature>
<dbReference type="OrthoDB" id="4563658at2"/>
<keyword evidence="3" id="KW-1185">Reference proteome</keyword>
<evidence type="ECO:0000313" key="2">
    <source>
        <dbReference type="EMBL" id="TQM67209.1"/>
    </source>
</evidence>
<protein>
    <submittedName>
        <fullName evidence="2">Uncharacterized protein</fullName>
    </submittedName>
</protein>
<reference evidence="2 3" key="1">
    <citation type="submission" date="2019-06" db="EMBL/GenBank/DDBJ databases">
        <title>Sequencing the genomes of 1000 actinobacteria strains.</title>
        <authorList>
            <person name="Klenk H.-P."/>
        </authorList>
    </citation>
    <scope>NUCLEOTIDE SEQUENCE [LARGE SCALE GENOMIC DNA]</scope>
    <source>
        <strain evidence="2 3">DSM 45043</strain>
    </source>
</reference>